<accession>A0ABR1C806</accession>
<gene>
    <name evidence="2" type="primary">Necator_chrII.g5379</name>
    <name evidence="2" type="ORF">RB195_017586</name>
</gene>
<feature type="transmembrane region" description="Helical" evidence="1">
    <location>
        <begin position="118"/>
        <end position="138"/>
    </location>
</feature>
<protein>
    <recommendedName>
        <fullName evidence="4">MARVEL domain-containing protein</fullName>
    </recommendedName>
</protein>
<name>A0ABR1C806_NECAM</name>
<keyword evidence="3" id="KW-1185">Reference proteome</keyword>
<comment type="caution">
    <text evidence="2">The sequence shown here is derived from an EMBL/GenBank/DDBJ whole genome shotgun (WGS) entry which is preliminary data.</text>
</comment>
<keyword evidence="1" id="KW-0472">Membrane</keyword>
<evidence type="ECO:0000256" key="1">
    <source>
        <dbReference type="SAM" id="Phobius"/>
    </source>
</evidence>
<feature type="transmembrane region" description="Helical" evidence="1">
    <location>
        <begin position="158"/>
        <end position="186"/>
    </location>
</feature>
<evidence type="ECO:0000313" key="3">
    <source>
        <dbReference type="Proteomes" id="UP001303046"/>
    </source>
</evidence>
<evidence type="ECO:0008006" key="4">
    <source>
        <dbReference type="Google" id="ProtNLM"/>
    </source>
</evidence>
<organism evidence="2 3">
    <name type="scientific">Necator americanus</name>
    <name type="common">Human hookworm</name>
    <dbReference type="NCBI Taxonomy" id="51031"/>
    <lineage>
        <taxon>Eukaryota</taxon>
        <taxon>Metazoa</taxon>
        <taxon>Ecdysozoa</taxon>
        <taxon>Nematoda</taxon>
        <taxon>Chromadorea</taxon>
        <taxon>Rhabditida</taxon>
        <taxon>Rhabditina</taxon>
        <taxon>Rhabditomorpha</taxon>
        <taxon>Strongyloidea</taxon>
        <taxon>Ancylostomatidae</taxon>
        <taxon>Bunostominae</taxon>
        <taxon>Necator</taxon>
    </lineage>
</organism>
<feature type="transmembrane region" description="Helical" evidence="1">
    <location>
        <begin position="80"/>
        <end position="97"/>
    </location>
</feature>
<evidence type="ECO:0000313" key="2">
    <source>
        <dbReference type="EMBL" id="KAK6733910.1"/>
    </source>
</evidence>
<dbReference type="PANTHER" id="PTHR33444">
    <property type="entry name" value="SI:DKEY-19B23.12-RELATED"/>
    <property type="match status" value="1"/>
</dbReference>
<keyword evidence="1" id="KW-1133">Transmembrane helix</keyword>
<dbReference type="EMBL" id="JAVFWL010000002">
    <property type="protein sequence ID" value="KAK6733910.1"/>
    <property type="molecule type" value="Genomic_DNA"/>
</dbReference>
<keyword evidence="1" id="KW-0812">Transmembrane</keyword>
<sequence length="188" mass="21573">MSDEVAGHERKGEKKLIDLLASIRDADSARERSLLVKEIANEIAKNLVLTAVITVLILVSIFEIFIGLVNMNDCPVNKKIPIWLVVSGGTSCLRYIVATILSVKINKMGTLYAFRATWEAAFSVFWLVWLILGSYWTYSVYNKVVHDIGTNNYCDQLTYIFTFIRITASYVMIVLWICCFCCWWFFQK</sequence>
<dbReference type="PANTHER" id="PTHR33444:SF7">
    <property type="entry name" value="TRANSMEMBRANE PROTEIN 272"/>
    <property type="match status" value="1"/>
</dbReference>
<proteinExistence type="predicted"/>
<dbReference type="Proteomes" id="UP001303046">
    <property type="component" value="Unassembled WGS sequence"/>
</dbReference>
<reference evidence="2 3" key="1">
    <citation type="submission" date="2023-08" db="EMBL/GenBank/DDBJ databases">
        <title>A Necator americanus chromosomal reference genome.</title>
        <authorList>
            <person name="Ilik V."/>
            <person name="Petrzelkova K.J."/>
            <person name="Pardy F."/>
            <person name="Fuh T."/>
            <person name="Niatou-Singa F.S."/>
            <person name="Gouil Q."/>
            <person name="Baker L."/>
            <person name="Ritchie M.E."/>
            <person name="Jex A.R."/>
            <person name="Gazzola D."/>
            <person name="Li H."/>
            <person name="Toshio Fujiwara R."/>
            <person name="Zhan B."/>
            <person name="Aroian R.V."/>
            <person name="Pafco B."/>
            <person name="Schwarz E.M."/>
        </authorList>
    </citation>
    <scope>NUCLEOTIDE SEQUENCE [LARGE SCALE GENOMIC DNA]</scope>
    <source>
        <strain evidence="2 3">Aroian</strain>
        <tissue evidence="2">Whole animal</tissue>
    </source>
</reference>
<feature type="transmembrane region" description="Helical" evidence="1">
    <location>
        <begin position="47"/>
        <end position="68"/>
    </location>
</feature>
<dbReference type="InterPro" id="IPR040350">
    <property type="entry name" value="TMEM272"/>
</dbReference>